<feature type="compositionally biased region" description="Polar residues" evidence="1">
    <location>
        <begin position="52"/>
        <end position="79"/>
    </location>
</feature>
<protein>
    <submittedName>
        <fullName evidence="2">Uncharacterized protein</fullName>
    </submittedName>
</protein>
<evidence type="ECO:0000313" key="2">
    <source>
        <dbReference type="EMBL" id="KAF2490222.1"/>
    </source>
</evidence>
<feature type="compositionally biased region" description="Basic and acidic residues" evidence="1">
    <location>
        <begin position="1"/>
        <end position="10"/>
    </location>
</feature>
<gene>
    <name evidence="2" type="ORF">BU16DRAFT_566253</name>
</gene>
<dbReference type="EMBL" id="MU004197">
    <property type="protein sequence ID" value="KAF2490222.1"/>
    <property type="molecule type" value="Genomic_DNA"/>
</dbReference>
<dbReference type="Proteomes" id="UP000799750">
    <property type="component" value="Unassembled WGS sequence"/>
</dbReference>
<feature type="compositionally biased region" description="Basic residues" evidence="1">
    <location>
        <begin position="97"/>
        <end position="113"/>
    </location>
</feature>
<feature type="compositionally biased region" description="Low complexity" evidence="1">
    <location>
        <begin position="137"/>
        <end position="146"/>
    </location>
</feature>
<sequence>MDQMEHKDTNGDSSSDSDRNGGVPLPTKANAGTQTEGPLSETIGASTHFRGRTQTGTPLVVSETTGASNRFNKGTQTEAPQVVGGSTGSSTHSGEGRKKHRRGSRGGKKKRHSGSSTPSLEDTDAPVPRPLSTIIDSPRVSSSNVRPPTPFPQVGGEPEQSTLAAEDTKTKSSKPKWLRSAWWKKKGSSKPGES</sequence>
<keyword evidence="3" id="KW-1185">Reference proteome</keyword>
<accession>A0A6A6QD73</accession>
<feature type="region of interest" description="Disordered" evidence="1">
    <location>
        <begin position="1"/>
        <end position="194"/>
    </location>
</feature>
<dbReference type="AlphaFoldDB" id="A0A6A6QD73"/>
<feature type="compositionally biased region" description="Basic residues" evidence="1">
    <location>
        <begin position="171"/>
        <end position="188"/>
    </location>
</feature>
<evidence type="ECO:0000313" key="3">
    <source>
        <dbReference type="Proteomes" id="UP000799750"/>
    </source>
</evidence>
<organism evidence="2 3">
    <name type="scientific">Lophium mytilinum</name>
    <dbReference type="NCBI Taxonomy" id="390894"/>
    <lineage>
        <taxon>Eukaryota</taxon>
        <taxon>Fungi</taxon>
        <taxon>Dikarya</taxon>
        <taxon>Ascomycota</taxon>
        <taxon>Pezizomycotina</taxon>
        <taxon>Dothideomycetes</taxon>
        <taxon>Pleosporomycetidae</taxon>
        <taxon>Mytilinidiales</taxon>
        <taxon>Mytilinidiaceae</taxon>
        <taxon>Lophium</taxon>
    </lineage>
</organism>
<reference evidence="2" key="1">
    <citation type="journal article" date="2020" name="Stud. Mycol.">
        <title>101 Dothideomycetes genomes: a test case for predicting lifestyles and emergence of pathogens.</title>
        <authorList>
            <person name="Haridas S."/>
            <person name="Albert R."/>
            <person name="Binder M."/>
            <person name="Bloem J."/>
            <person name="Labutti K."/>
            <person name="Salamov A."/>
            <person name="Andreopoulos B."/>
            <person name="Baker S."/>
            <person name="Barry K."/>
            <person name="Bills G."/>
            <person name="Bluhm B."/>
            <person name="Cannon C."/>
            <person name="Castanera R."/>
            <person name="Culley D."/>
            <person name="Daum C."/>
            <person name="Ezra D."/>
            <person name="Gonzalez J."/>
            <person name="Henrissat B."/>
            <person name="Kuo A."/>
            <person name="Liang C."/>
            <person name="Lipzen A."/>
            <person name="Lutzoni F."/>
            <person name="Magnuson J."/>
            <person name="Mondo S."/>
            <person name="Nolan M."/>
            <person name="Ohm R."/>
            <person name="Pangilinan J."/>
            <person name="Park H.-J."/>
            <person name="Ramirez L."/>
            <person name="Alfaro M."/>
            <person name="Sun H."/>
            <person name="Tritt A."/>
            <person name="Yoshinaga Y."/>
            <person name="Zwiers L.-H."/>
            <person name="Turgeon B."/>
            <person name="Goodwin S."/>
            <person name="Spatafora J."/>
            <person name="Crous P."/>
            <person name="Grigoriev I."/>
        </authorList>
    </citation>
    <scope>NUCLEOTIDE SEQUENCE</scope>
    <source>
        <strain evidence="2">CBS 269.34</strain>
    </source>
</reference>
<name>A0A6A6QD73_9PEZI</name>
<proteinExistence type="predicted"/>
<evidence type="ECO:0000256" key="1">
    <source>
        <dbReference type="SAM" id="MobiDB-lite"/>
    </source>
</evidence>